<dbReference type="Gene3D" id="3.40.50.300">
    <property type="entry name" value="P-loop containing nucleotide triphosphate hydrolases"/>
    <property type="match status" value="1"/>
</dbReference>
<protein>
    <recommendedName>
        <fullName evidence="2">HTH luxR-type domain-containing protein</fullName>
    </recommendedName>
</protein>
<evidence type="ECO:0000313" key="3">
    <source>
        <dbReference type="EMBL" id="TDD72739.1"/>
    </source>
</evidence>
<dbReference type="GO" id="GO:0016887">
    <property type="term" value="F:ATP hydrolysis activity"/>
    <property type="evidence" value="ECO:0007669"/>
    <property type="project" value="InterPro"/>
</dbReference>
<proteinExistence type="predicted"/>
<evidence type="ECO:0000313" key="4">
    <source>
        <dbReference type="Proteomes" id="UP000295217"/>
    </source>
</evidence>
<dbReference type="InterPro" id="IPR000792">
    <property type="entry name" value="Tscrpt_reg_LuxR_C"/>
</dbReference>
<dbReference type="Gene3D" id="1.10.10.10">
    <property type="entry name" value="Winged helix-like DNA-binding domain superfamily/Winged helix DNA-binding domain"/>
    <property type="match status" value="1"/>
</dbReference>
<feature type="domain" description="HTH luxR-type" evidence="2">
    <location>
        <begin position="792"/>
        <end position="850"/>
    </location>
</feature>
<dbReference type="Pfam" id="PF13401">
    <property type="entry name" value="AAA_22"/>
    <property type="match status" value="1"/>
</dbReference>
<dbReference type="InterPro" id="IPR011990">
    <property type="entry name" value="TPR-like_helical_dom_sf"/>
</dbReference>
<dbReference type="SMART" id="SM00421">
    <property type="entry name" value="HTH_LUXR"/>
    <property type="match status" value="1"/>
</dbReference>
<evidence type="ECO:0000256" key="1">
    <source>
        <dbReference type="SAM" id="MobiDB-lite"/>
    </source>
</evidence>
<dbReference type="OrthoDB" id="3178268at2"/>
<feature type="region of interest" description="Disordered" evidence="1">
    <location>
        <begin position="1"/>
        <end position="20"/>
    </location>
</feature>
<name>A0A4R5AME6_9ACTN</name>
<dbReference type="RefSeq" id="WP_132101455.1">
    <property type="nucleotide sequence ID" value="NZ_SMLB01000002.1"/>
</dbReference>
<dbReference type="Gene3D" id="1.25.40.10">
    <property type="entry name" value="Tetratricopeptide repeat domain"/>
    <property type="match status" value="1"/>
</dbReference>
<dbReference type="InterPro" id="IPR027417">
    <property type="entry name" value="P-loop_NTPase"/>
</dbReference>
<dbReference type="SUPFAM" id="SSF46894">
    <property type="entry name" value="C-terminal effector domain of the bipartite response regulators"/>
    <property type="match status" value="1"/>
</dbReference>
<dbReference type="Proteomes" id="UP000295217">
    <property type="component" value="Unassembled WGS sequence"/>
</dbReference>
<dbReference type="AlphaFoldDB" id="A0A4R5AME6"/>
<comment type="caution">
    <text evidence="3">The sequence shown here is derived from an EMBL/GenBank/DDBJ whole genome shotgun (WGS) entry which is preliminary data.</text>
</comment>
<feature type="compositionally biased region" description="Polar residues" evidence="1">
    <location>
        <begin position="1"/>
        <end position="10"/>
    </location>
</feature>
<organism evidence="3 4">
    <name type="scientific">Jiangella aurantiaca</name>
    <dbReference type="NCBI Taxonomy" id="2530373"/>
    <lineage>
        <taxon>Bacteria</taxon>
        <taxon>Bacillati</taxon>
        <taxon>Actinomycetota</taxon>
        <taxon>Actinomycetes</taxon>
        <taxon>Jiangellales</taxon>
        <taxon>Jiangellaceae</taxon>
        <taxon>Jiangella</taxon>
    </lineage>
</organism>
<dbReference type="SUPFAM" id="SSF48452">
    <property type="entry name" value="TPR-like"/>
    <property type="match status" value="1"/>
</dbReference>
<dbReference type="InterPro" id="IPR036388">
    <property type="entry name" value="WH-like_DNA-bd_sf"/>
</dbReference>
<dbReference type="SUPFAM" id="SSF52540">
    <property type="entry name" value="P-loop containing nucleoside triphosphate hydrolases"/>
    <property type="match status" value="1"/>
</dbReference>
<dbReference type="InterPro" id="IPR016032">
    <property type="entry name" value="Sig_transdc_resp-reg_C-effctor"/>
</dbReference>
<sequence>MSLLEQSSTPAPGPHAAPRLPVPIVERPRLLELLDGPQPLTVVRAPSGFGKTTLVSQWVRSRREAGVWMTVDADCATRLGFWRRVHALFRAAGGGLLDGSGTLASEDLRGSVIRLAAAVSTPSVLVVDDIDRIEDRNLLDDLVAFMRHGERVRLVVMGRTSANFGDPEIDLEFRPQVIGGDALCFTPDETALALRHAGAGDLDVDAVQEVTAGVPFAVHVLGREASLADSRETLAERLSHHVLRSLRRSYGRSAFTRFLQRTSPGDRLSADIAAELAQVTRAAAVRFLGQAEAAGLGSRNVGPAEDSEVEFTLVPMVRYALWSQLRRDGSDAANELARRYARWAMVHGDPYSATIAAIRGGDLTLASRAVWPCFFSVSADDSARTVAALQSIPRGALQDHPALALFLATQIGSSDTRRAKARRLYALAGASAAQRLQEDSVDEVERFALSVIEMVATRVNGPTDMATAAADRVLQAYRSLSVSARHELAWLLPSRLTLVGNQLWQSGDLARAIEAYTEANALAADEGADAFTVPPLAAITASLGKMPMAREWIERARRLDWPPDEKDDYLGSPYHLAEAIAALERFDLATAEQHVQAVEQTFGVLEYWAWFVPVQAYLDAARGRPHAGLARLRAARGDAERPPPGAEMLAVHEVVVGLLHVSAGELVLAERAVSRGSRASGGAQVVKALSALASRSAERALELARAVRVCAGDPRFKAIGLLLQSAAALRLDQQQMARVSLERAAALMDLNGLRTPLTFLPPGDLRAVGSLGVLPTSWVIGVPQLFPDMARHYDLTARELRLLHRLALTDVTLTDLADDLHVSVNTLRTQRASLYRKLGVRCRADALDVADAAGILTDES</sequence>
<evidence type="ECO:0000259" key="2">
    <source>
        <dbReference type="SMART" id="SM00421"/>
    </source>
</evidence>
<accession>A0A4R5AME6</accession>
<dbReference type="GO" id="GO:0006355">
    <property type="term" value="P:regulation of DNA-templated transcription"/>
    <property type="evidence" value="ECO:0007669"/>
    <property type="project" value="InterPro"/>
</dbReference>
<dbReference type="InterPro" id="IPR049945">
    <property type="entry name" value="AAA_22"/>
</dbReference>
<gene>
    <name evidence="3" type="ORF">E1262_02490</name>
</gene>
<dbReference type="EMBL" id="SMLB01000002">
    <property type="protein sequence ID" value="TDD72739.1"/>
    <property type="molecule type" value="Genomic_DNA"/>
</dbReference>
<dbReference type="GO" id="GO:0003677">
    <property type="term" value="F:DNA binding"/>
    <property type="evidence" value="ECO:0007669"/>
    <property type="project" value="InterPro"/>
</dbReference>
<reference evidence="3 4" key="1">
    <citation type="submission" date="2019-02" db="EMBL/GenBank/DDBJ databases">
        <title>Draft genome sequences of novel Actinobacteria.</title>
        <authorList>
            <person name="Sahin N."/>
            <person name="Ay H."/>
            <person name="Saygin H."/>
        </authorList>
    </citation>
    <scope>NUCLEOTIDE SEQUENCE [LARGE SCALE GENOMIC DNA]</scope>
    <source>
        <strain evidence="3 4">8K307</strain>
    </source>
</reference>
<keyword evidence="4" id="KW-1185">Reference proteome</keyword>